<reference evidence="2" key="1">
    <citation type="submission" date="2019-11" db="UniProtKB">
        <authorList>
            <consortium name="WormBaseParasite"/>
        </authorList>
    </citation>
    <scope>IDENTIFICATION</scope>
</reference>
<dbReference type="AlphaFoldDB" id="A0A5K3FJ20"/>
<accession>A0A5K3FJ20</accession>
<organism evidence="2">
    <name type="scientific">Mesocestoides corti</name>
    <name type="common">Flatworm</name>
    <dbReference type="NCBI Taxonomy" id="53468"/>
    <lineage>
        <taxon>Eukaryota</taxon>
        <taxon>Metazoa</taxon>
        <taxon>Spiralia</taxon>
        <taxon>Lophotrochozoa</taxon>
        <taxon>Platyhelminthes</taxon>
        <taxon>Cestoda</taxon>
        <taxon>Eucestoda</taxon>
        <taxon>Cyclophyllidea</taxon>
        <taxon>Mesocestoididae</taxon>
        <taxon>Mesocestoides</taxon>
    </lineage>
</organism>
<dbReference type="Pfam" id="PF07065">
    <property type="entry name" value="D123"/>
    <property type="match status" value="1"/>
</dbReference>
<dbReference type="InterPro" id="IPR009772">
    <property type="entry name" value="CDC123"/>
</dbReference>
<evidence type="ECO:0000313" key="2">
    <source>
        <dbReference type="WBParaSite" id="MCU_008217-RA"/>
    </source>
</evidence>
<sequence length="329" mass="38110">MKQEEVLACSFDSWYPIFEKYTTRSIIIDLPDEVLDYIKNAPLLLPKNSRPLKVEKPGCFDNLDEESWADDDDPEGPTFPDFESKVNKAISSLGGMAFPKLNWSAPKDAAWINFGSCLKCTSAADLLVLLKASDFISHDIYAPFALCDEASKSQEEPRLKVILRAWRLIRPETEFRCFIRSKRLYAICQRNYDSYFVFIEVHQENIKCLISEFFETVVKDKFPLNDYVMDVYIKNEFKSSMSVKLLDFNVFGLPTDGLLFEWTELNLFPIDKEIFFRWQTDKTMRSGVMSRYKLPIDLIDISSGKDPEKLIDLVQAHVDEQQMSVDDND</sequence>
<name>A0A5K3FJ20_MESCO</name>
<dbReference type="PANTHER" id="PTHR15323:SF6">
    <property type="entry name" value="CELL DIVISION CYCLE PROTEIN 123 HOMOLOG"/>
    <property type="match status" value="1"/>
</dbReference>
<evidence type="ECO:0000256" key="1">
    <source>
        <dbReference type="ARBA" id="ARBA00011047"/>
    </source>
</evidence>
<dbReference type="WBParaSite" id="MCU_008217-RA">
    <property type="protein sequence ID" value="MCU_008217-RA"/>
    <property type="gene ID" value="MCU_008217"/>
</dbReference>
<dbReference type="GO" id="GO:0005737">
    <property type="term" value="C:cytoplasm"/>
    <property type="evidence" value="ECO:0007669"/>
    <property type="project" value="TreeGrafter"/>
</dbReference>
<dbReference type="PANTHER" id="PTHR15323">
    <property type="entry name" value="D123 PROTEIN"/>
    <property type="match status" value="1"/>
</dbReference>
<proteinExistence type="inferred from homology"/>
<protein>
    <submittedName>
        <fullName evidence="2">Cell division cycle protein 123 homolog</fullName>
    </submittedName>
</protein>
<comment type="similarity">
    <text evidence="1">Belongs to the CDC123 family.</text>
</comment>